<dbReference type="InterPro" id="IPR006343">
    <property type="entry name" value="DnaB/C_C"/>
</dbReference>
<dbReference type="InterPro" id="IPR058660">
    <property type="entry name" value="WHD_DnaB"/>
</dbReference>
<dbReference type="Gene3D" id="1.10.10.630">
    <property type="entry name" value="DnaD domain-like"/>
    <property type="match status" value="1"/>
</dbReference>
<dbReference type="InterPro" id="IPR034829">
    <property type="entry name" value="DnaD-like_sf"/>
</dbReference>
<comment type="similarity">
    <text evidence="1">Belongs to the DnaB/DnaD family.</text>
</comment>
<evidence type="ECO:0000313" key="5">
    <source>
        <dbReference type="Proteomes" id="UP001144204"/>
    </source>
</evidence>
<dbReference type="Pfam" id="PF07261">
    <property type="entry name" value="DnaB_2"/>
    <property type="match status" value="1"/>
</dbReference>
<dbReference type="Proteomes" id="UP001144204">
    <property type="component" value="Unassembled WGS sequence"/>
</dbReference>
<keyword evidence="4" id="KW-0067">ATP-binding</keyword>
<dbReference type="GO" id="GO:0004386">
    <property type="term" value="F:helicase activity"/>
    <property type="evidence" value="ECO:0007669"/>
    <property type="project" value="UniProtKB-KW"/>
</dbReference>
<evidence type="ECO:0000259" key="3">
    <source>
        <dbReference type="Pfam" id="PF25888"/>
    </source>
</evidence>
<keyword evidence="4" id="KW-0547">Nucleotide-binding</keyword>
<proteinExistence type="inferred from homology"/>
<keyword evidence="4" id="KW-0347">Helicase</keyword>
<keyword evidence="5" id="KW-1185">Reference proteome</keyword>
<dbReference type="AlphaFoldDB" id="A0A9W6B0Q3"/>
<dbReference type="RefSeq" id="WP_286136211.1">
    <property type="nucleotide sequence ID" value="NZ_BRPL01000002.1"/>
</dbReference>
<protein>
    <submittedName>
        <fullName evidence="4">Helicase DnaB</fullName>
    </submittedName>
</protein>
<feature type="domain" description="DnaB/C C-terminal" evidence="2">
    <location>
        <begin position="313"/>
        <end position="387"/>
    </location>
</feature>
<gene>
    <name evidence="4" type="primary">dnaB_2</name>
    <name evidence="4" type="ORF">WR164_07290</name>
</gene>
<keyword evidence="4" id="KW-0378">Hydrolase</keyword>
<comment type="caution">
    <text evidence="4">The sequence shown here is derived from an EMBL/GenBank/DDBJ whole genome shotgun (WGS) entry which is preliminary data.</text>
</comment>
<evidence type="ECO:0000259" key="2">
    <source>
        <dbReference type="Pfam" id="PF07261"/>
    </source>
</evidence>
<reference evidence="4" key="1">
    <citation type="submission" date="2022-07" db="EMBL/GenBank/DDBJ databases">
        <authorList>
            <person name="Kouya T."/>
            <person name="Ishiyama Y."/>
        </authorList>
    </citation>
    <scope>NUCLEOTIDE SEQUENCE</scope>
    <source>
        <strain evidence="4">WR16-4</strain>
    </source>
</reference>
<evidence type="ECO:0000256" key="1">
    <source>
        <dbReference type="ARBA" id="ARBA00093462"/>
    </source>
</evidence>
<name>A0A9W6B0Q3_9LACO</name>
<reference evidence="4" key="2">
    <citation type="journal article" date="2023" name="PLoS ONE">
        <title>Philodulcilactobacillus myokoensis gen. nov., sp. nov., a fructophilic, acidophilic, and agar-phobic lactic acid bacterium isolated from fermented vegetable extracts.</title>
        <authorList>
            <person name="Kouya T."/>
            <person name="Ishiyama Y."/>
            <person name="Ohashi S."/>
            <person name="Kumakubo R."/>
            <person name="Yamazaki T."/>
            <person name="Otaki T."/>
        </authorList>
    </citation>
    <scope>NUCLEOTIDE SEQUENCE</scope>
    <source>
        <strain evidence="4">WR16-4</strain>
    </source>
</reference>
<dbReference type="Pfam" id="PF25888">
    <property type="entry name" value="WHD_DnaB"/>
    <property type="match status" value="1"/>
</dbReference>
<organism evidence="4 5">
    <name type="scientific">Philodulcilactobacillus myokoensis</name>
    <dbReference type="NCBI Taxonomy" id="2929573"/>
    <lineage>
        <taxon>Bacteria</taxon>
        <taxon>Bacillati</taxon>
        <taxon>Bacillota</taxon>
        <taxon>Bacilli</taxon>
        <taxon>Lactobacillales</taxon>
        <taxon>Lactobacillaceae</taxon>
        <taxon>Philodulcilactobacillus</taxon>
    </lineage>
</organism>
<sequence>MEDSWRQIMPQTKFGLISNDELYTNQRRSLDLLYQPILGSNAYTLINILWEINDHHDMKLKYHTHFEILNLLGIGMKAFCDARKKLEGAGLLKTLLKKKPDVSDNLYIYELISPVSVNDFFNDDLLSLALLEIVGENYYQNLIHRLFHQFPKYDGFKDISHNFLEAYQVSHNKITHHPKISHHHEGTFVNDQSIQAPNFDFKMLLNILSSSYVDTASIKRAHQLIVDINRMYGIDEIDMAKLIERSTNITTNRFDTKKLKILIARIYQSKQSNVDIDPDSKISNQSSSGDFSKDEQELINATKEYAPMEFLQSLKGMKHGMISSNERWTIKEIMNQSSLKTSVINMLIYHILIDEQRTNLKRSYFDTIADNWSQKQINTPEQAIQYIKLRDNNANEKHYQKNAYHRNGKPKIKETLPEWAKEDYHPKYKKASLATRKRVKEKLKRLNHDMKEGR</sequence>
<accession>A0A9W6B0Q3</accession>
<dbReference type="EMBL" id="BRPL01000002">
    <property type="protein sequence ID" value="GLB46750.1"/>
    <property type="molecule type" value="Genomic_DNA"/>
</dbReference>
<feature type="domain" description="Replicative helicase loading/DNA remodeling protein DnaB N-terminal winged helix" evidence="3">
    <location>
        <begin position="10"/>
        <end position="260"/>
    </location>
</feature>
<evidence type="ECO:0000313" key="4">
    <source>
        <dbReference type="EMBL" id="GLB46750.1"/>
    </source>
</evidence>